<dbReference type="Pfam" id="PF02120">
    <property type="entry name" value="Flg_hook"/>
    <property type="match status" value="1"/>
</dbReference>
<comment type="caution">
    <text evidence="3">The sequence shown here is derived from an EMBL/GenBank/DDBJ whole genome shotgun (WGS) entry which is preliminary data.</text>
</comment>
<feature type="compositionally biased region" description="Pro residues" evidence="1">
    <location>
        <begin position="213"/>
        <end position="222"/>
    </location>
</feature>
<accession>A0ABU4PPC8</accession>
<keyword evidence="3" id="KW-0282">Flagellum</keyword>
<feature type="domain" description="Flagellar hook-length control protein-like C-terminal" evidence="2">
    <location>
        <begin position="781"/>
        <end position="857"/>
    </location>
</feature>
<feature type="compositionally biased region" description="Polar residues" evidence="1">
    <location>
        <begin position="895"/>
        <end position="906"/>
    </location>
</feature>
<feature type="region of interest" description="Disordered" evidence="1">
    <location>
        <begin position="529"/>
        <end position="587"/>
    </location>
</feature>
<evidence type="ECO:0000313" key="3">
    <source>
        <dbReference type="EMBL" id="MDX5986001.1"/>
    </source>
</evidence>
<evidence type="ECO:0000256" key="1">
    <source>
        <dbReference type="SAM" id="MobiDB-lite"/>
    </source>
</evidence>
<feature type="compositionally biased region" description="Low complexity" evidence="1">
    <location>
        <begin position="571"/>
        <end position="587"/>
    </location>
</feature>
<dbReference type="Proteomes" id="UP001279660">
    <property type="component" value="Unassembled WGS sequence"/>
</dbReference>
<dbReference type="Gene3D" id="3.30.750.140">
    <property type="match status" value="1"/>
</dbReference>
<keyword evidence="4" id="KW-1185">Reference proteome</keyword>
<feature type="compositionally biased region" description="Polar residues" evidence="1">
    <location>
        <begin position="345"/>
        <end position="366"/>
    </location>
</feature>
<organism evidence="3 4">
    <name type="scientific">Sphingomonas echinoides</name>
    <dbReference type="NCBI Taxonomy" id="59803"/>
    <lineage>
        <taxon>Bacteria</taxon>
        <taxon>Pseudomonadati</taxon>
        <taxon>Pseudomonadota</taxon>
        <taxon>Alphaproteobacteria</taxon>
        <taxon>Sphingomonadales</taxon>
        <taxon>Sphingomonadaceae</taxon>
        <taxon>Sphingomonas</taxon>
    </lineage>
</organism>
<dbReference type="EMBL" id="JAWXXV010000001">
    <property type="protein sequence ID" value="MDX5986001.1"/>
    <property type="molecule type" value="Genomic_DNA"/>
</dbReference>
<sequence>MQIVGSGMAGLPGAIGRPNGVAQGFAATLGDLVSLSVPAAATASPVLPLSTATSDTGAMAFTTLALLGSASATTLTTAQAAATPNPPAPSLIGALGTAPTVSVRSTPILGVVATNAPVPSAGRDNSALLAAGIASGNAERPTALLPHALPNASAAMAATAPSTPSLGNLVPEPRAVATASTAPSAPEIATDRAPTLPVASSAANGGSVAATPAPTPTVPEPLPTLQGTRSPITAGPAREPRNAVTANATGLTVAPATVTTAKLDPTAVASAVLETDAAPVPPPIAVAANLSRPTEAARASRATPVAAAFSAPIYGTTRTDTASSPSTVLTMGKADVADTTAVASAPTQGLPNTTVSTVLPPQSGQMQPMAEPGDQPAAITPETNASDTLAQSGKTGSDEENEIALDPAVPMAVPPVALVATTVPAVPVAPATPETNTSATAARPGKAERNAAHDAALGPATPMAVPPVALAATTVPVMPVAPAPTVAPAVPGTVAGGPAAPLTLAGTSSPNQRQPIAAPNVLPTPAVAASSALPDESPPRYAPESPADPANPAPTPSPVTHDTALPTAQNPIAEAPPSASPAGPAVPVAKTAPDAIAATVVPAENSATPAARPAVRARRDHADAEVETPDQSSPAMAAVTPPPTPTDATGGIPATAQPSPPPQTAAQDTTRAAPASAPAPREVSVSAIVPPADTGLSTPQPSLASNPAPILPTPGLAAPADAPQNPRNADLPPGQPAGTAAAAMVAPTAVGARAPIATAAPRTLISAQPGRIGRETGVAIAHRIGTGGDEMTLHLSPASLGRIEVKIAFEDGSLRATLRADNPAALDLLRRDSTDLSRALDQAGVRSDSASLSFQGRGADGQPAGSRQQSPFADFAQRGQQADSPATPIPDSYQPLRTSSRVDFLA</sequence>
<feature type="compositionally biased region" description="Low complexity" evidence="1">
    <location>
        <begin position="198"/>
        <end position="212"/>
    </location>
</feature>
<dbReference type="InterPro" id="IPR038610">
    <property type="entry name" value="FliK-like_C_sf"/>
</dbReference>
<feature type="region of interest" description="Disordered" evidence="1">
    <location>
        <begin position="197"/>
        <end position="228"/>
    </location>
</feature>
<protein>
    <submittedName>
        <fullName evidence="3">Flagellar hook-length control protein FliK</fullName>
    </submittedName>
</protein>
<keyword evidence="3" id="KW-0969">Cilium</keyword>
<feature type="region of interest" description="Disordered" evidence="1">
    <location>
        <begin position="429"/>
        <end position="452"/>
    </location>
</feature>
<dbReference type="InterPro" id="IPR021136">
    <property type="entry name" value="Flagellar_hook_control-like_C"/>
</dbReference>
<feature type="compositionally biased region" description="Polar residues" evidence="1">
    <location>
        <begin position="695"/>
        <end position="705"/>
    </location>
</feature>
<dbReference type="RefSeq" id="WP_319625171.1">
    <property type="nucleotide sequence ID" value="NZ_JAWXXV010000001.1"/>
</dbReference>
<feature type="compositionally biased region" description="Low complexity" evidence="1">
    <location>
        <begin position="646"/>
        <end position="657"/>
    </location>
</feature>
<reference evidence="3 4" key="1">
    <citation type="submission" date="2023-11" db="EMBL/GenBank/DDBJ databases">
        <title>MicrobeMod: A computational toolkit for identifying prokaryotic methylation and restriction-modification with nanopore sequencing.</title>
        <authorList>
            <person name="Crits-Christoph A."/>
            <person name="Kang S.C."/>
            <person name="Lee H."/>
            <person name="Ostrov N."/>
        </authorList>
    </citation>
    <scope>NUCLEOTIDE SEQUENCE [LARGE SCALE GENOMIC DNA]</scope>
    <source>
        <strain evidence="3 4">ATCC 14820</strain>
    </source>
</reference>
<proteinExistence type="predicted"/>
<feature type="region of interest" description="Disordered" evidence="1">
    <location>
        <begin position="343"/>
        <end position="381"/>
    </location>
</feature>
<feature type="region of interest" description="Disordered" evidence="1">
    <location>
        <begin position="600"/>
        <end position="742"/>
    </location>
</feature>
<name>A0ABU4PPC8_9SPHN</name>
<gene>
    <name evidence="3" type="ORF">SIL82_17225</name>
</gene>
<dbReference type="CDD" id="cd17470">
    <property type="entry name" value="T3SS_Flik_C"/>
    <property type="match status" value="1"/>
</dbReference>
<feature type="compositionally biased region" description="Low complexity" evidence="1">
    <location>
        <begin position="664"/>
        <end position="687"/>
    </location>
</feature>
<keyword evidence="3" id="KW-0966">Cell projection</keyword>
<evidence type="ECO:0000259" key="2">
    <source>
        <dbReference type="Pfam" id="PF02120"/>
    </source>
</evidence>
<feature type="region of interest" description="Disordered" evidence="1">
    <location>
        <begin position="847"/>
        <end position="906"/>
    </location>
</feature>
<evidence type="ECO:0000313" key="4">
    <source>
        <dbReference type="Proteomes" id="UP001279660"/>
    </source>
</evidence>